<keyword evidence="1" id="KW-1133">Transmembrane helix</keyword>
<feature type="chain" id="PRO_5038393450" evidence="2">
    <location>
        <begin position="27"/>
        <end position="175"/>
    </location>
</feature>
<dbReference type="AlphaFoldDB" id="A0A9D1M211"/>
<reference evidence="3" key="1">
    <citation type="submission" date="2020-10" db="EMBL/GenBank/DDBJ databases">
        <authorList>
            <person name="Gilroy R."/>
        </authorList>
    </citation>
    <scope>NUCLEOTIDE SEQUENCE</scope>
    <source>
        <strain evidence="3">CHK195-15760</strain>
    </source>
</reference>
<feature type="signal peptide" evidence="2">
    <location>
        <begin position="1"/>
        <end position="26"/>
    </location>
</feature>
<accession>A0A9D1M211</accession>
<keyword evidence="1" id="KW-0472">Membrane</keyword>
<evidence type="ECO:0000313" key="3">
    <source>
        <dbReference type="EMBL" id="HIU52158.1"/>
    </source>
</evidence>
<keyword evidence="2" id="KW-0732">Signal</keyword>
<gene>
    <name evidence="3" type="ORF">IAB70_06070</name>
</gene>
<feature type="transmembrane region" description="Helical" evidence="1">
    <location>
        <begin position="149"/>
        <end position="168"/>
    </location>
</feature>
<sequence>MKMKKILVMMSIIIAVMLIGAMNVNAATNAELVNKVYSIGSKYGLTSADKVKIERYLADNPVTEAEADTLISKAEEIDSIMESAGVTDPTKLTQADKDRIQSIANEAAAILDVSLVVKNGTVEVYKDGKLIESASVNNGKLAYTGSSNYVIFGILAVAIVALVIVCVMRKRKVHA</sequence>
<keyword evidence="1" id="KW-0812">Transmembrane</keyword>
<evidence type="ECO:0000256" key="1">
    <source>
        <dbReference type="SAM" id="Phobius"/>
    </source>
</evidence>
<dbReference type="EMBL" id="DVNH01000047">
    <property type="protein sequence ID" value="HIU52158.1"/>
    <property type="molecule type" value="Genomic_DNA"/>
</dbReference>
<evidence type="ECO:0000313" key="4">
    <source>
        <dbReference type="Proteomes" id="UP000824093"/>
    </source>
</evidence>
<comment type="caution">
    <text evidence="3">The sequence shown here is derived from an EMBL/GenBank/DDBJ whole genome shotgun (WGS) entry which is preliminary data.</text>
</comment>
<dbReference type="Proteomes" id="UP000824093">
    <property type="component" value="Unassembled WGS sequence"/>
</dbReference>
<name>A0A9D1M211_9FIRM</name>
<organism evidence="3 4">
    <name type="scientific">Candidatus Merdicola faecigallinarum</name>
    <dbReference type="NCBI Taxonomy" id="2840862"/>
    <lineage>
        <taxon>Bacteria</taxon>
        <taxon>Bacillati</taxon>
        <taxon>Bacillota</taxon>
        <taxon>Clostridia</taxon>
        <taxon>Candidatus Merdicola</taxon>
    </lineage>
</organism>
<protein>
    <submittedName>
        <fullName evidence="3">Uncharacterized protein</fullName>
    </submittedName>
</protein>
<reference evidence="3" key="2">
    <citation type="journal article" date="2021" name="PeerJ">
        <title>Extensive microbial diversity within the chicken gut microbiome revealed by metagenomics and culture.</title>
        <authorList>
            <person name="Gilroy R."/>
            <person name="Ravi A."/>
            <person name="Getino M."/>
            <person name="Pursley I."/>
            <person name="Horton D.L."/>
            <person name="Alikhan N.F."/>
            <person name="Baker D."/>
            <person name="Gharbi K."/>
            <person name="Hall N."/>
            <person name="Watson M."/>
            <person name="Adriaenssens E.M."/>
            <person name="Foster-Nyarko E."/>
            <person name="Jarju S."/>
            <person name="Secka A."/>
            <person name="Antonio M."/>
            <person name="Oren A."/>
            <person name="Chaudhuri R.R."/>
            <person name="La Ragione R."/>
            <person name="Hildebrand F."/>
            <person name="Pallen M.J."/>
        </authorList>
    </citation>
    <scope>NUCLEOTIDE SEQUENCE</scope>
    <source>
        <strain evidence="3">CHK195-15760</strain>
    </source>
</reference>
<proteinExistence type="predicted"/>
<evidence type="ECO:0000256" key="2">
    <source>
        <dbReference type="SAM" id="SignalP"/>
    </source>
</evidence>